<organism evidence="2 3">
    <name type="scientific">Ditylenchus dipsaci</name>
    <dbReference type="NCBI Taxonomy" id="166011"/>
    <lineage>
        <taxon>Eukaryota</taxon>
        <taxon>Metazoa</taxon>
        <taxon>Ecdysozoa</taxon>
        <taxon>Nematoda</taxon>
        <taxon>Chromadorea</taxon>
        <taxon>Rhabditida</taxon>
        <taxon>Tylenchina</taxon>
        <taxon>Tylenchomorpha</taxon>
        <taxon>Sphaerularioidea</taxon>
        <taxon>Anguinidae</taxon>
        <taxon>Anguininae</taxon>
        <taxon>Ditylenchus</taxon>
    </lineage>
</organism>
<reference evidence="3" key="1">
    <citation type="submission" date="2022-11" db="UniProtKB">
        <authorList>
            <consortium name="WormBaseParasite"/>
        </authorList>
    </citation>
    <scope>IDENTIFICATION</scope>
</reference>
<evidence type="ECO:0000313" key="2">
    <source>
        <dbReference type="Proteomes" id="UP000887574"/>
    </source>
</evidence>
<accession>A0A915CRQ5</accession>
<evidence type="ECO:0000313" key="3">
    <source>
        <dbReference type="WBParaSite" id="jg11498"/>
    </source>
</evidence>
<feature type="compositionally biased region" description="Basic and acidic residues" evidence="1">
    <location>
        <begin position="143"/>
        <end position="155"/>
    </location>
</feature>
<dbReference type="WBParaSite" id="jg11498">
    <property type="protein sequence ID" value="jg11498"/>
    <property type="gene ID" value="jg11498"/>
</dbReference>
<protein>
    <submittedName>
        <fullName evidence="3">Uncharacterized protein</fullName>
    </submittedName>
</protein>
<name>A0A915CRQ5_9BILA</name>
<feature type="region of interest" description="Disordered" evidence="1">
    <location>
        <begin position="143"/>
        <end position="164"/>
    </location>
</feature>
<proteinExistence type="predicted"/>
<keyword evidence="2" id="KW-1185">Reference proteome</keyword>
<dbReference type="AlphaFoldDB" id="A0A915CRQ5"/>
<sequence>MNNVLSASASGDHLIESIKYWTSMLNSVTAKRSLGAELATGAVEKPSASVVKLEKKLLERVDGQNSPPQMRKAASCHSIGALKKFFQRCTRKRFPPLKYLRDLKEEEFKSLHYTHRGAVVKPSDEGFQENFLIYATKLAEDKEEQSKQAQEDAEAKAILSAKQS</sequence>
<evidence type="ECO:0000256" key="1">
    <source>
        <dbReference type="SAM" id="MobiDB-lite"/>
    </source>
</evidence>
<dbReference type="Proteomes" id="UP000887574">
    <property type="component" value="Unplaced"/>
</dbReference>